<dbReference type="SMART" id="SM00267">
    <property type="entry name" value="GGDEF"/>
    <property type="match status" value="1"/>
</dbReference>
<keyword evidence="1" id="KW-0812">Transmembrane</keyword>
<dbReference type="InterPro" id="IPR001633">
    <property type="entry name" value="EAL_dom"/>
</dbReference>
<dbReference type="Pfam" id="PF00990">
    <property type="entry name" value="GGDEF"/>
    <property type="match status" value="1"/>
</dbReference>
<name>A0A5C8ZE56_9ACTN</name>
<evidence type="ECO:0000259" key="2">
    <source>
        <dbReference type="PROSITE" id="PS50883"/>
    </source>
</evidence>
<dbReference type="PROSITE" id="PS50883">
    <property type="entry name" value="EAL"/>
    <property type="match status" value="1"/>
</dbReference>
<feature type="transmembrane region" description="Helical" evidence="1">
    <location>
        <begin position="104"/>
        <end position="121"/>
    </location>
</feature>
<sequence length="738" mass="76635">MGGRTTWRPGFDERTLAVLGVVGAVAFVVLAGPVGSIAWSGVPYSAVGLFCCVATVVGIRRHRPRHATAWWLIAASHAVWSAADTVYYLLAAFGDLTFPTSADWLYVLGYLPLVVGAALLVRRARPHGQLGAVVDGAVVATGLLLVGWMLFVGPVVSSRGEDLLGHLVGGFYLGADVLLVALAAHLVASSVRLSRSSWLALAAIALLLVGDATYVFGSVLPGWAFTAMSLGWLLSNVAWSAAALHPSMVDLSDREAPAATGMTPRRSGVLLVAVLLAPATLAAEQVLDLEFDWAVATASAVMSVLVVLRMGMALRAASASLLAREEMRRALEHQAGQDALTGLANRSASTEHLARALAGARERRTAVGLLFVDLDGFKAVNDVHGHRAGDDVLREVAVRLSGTVRDGDRAGRLGGDEFVLVLTAVDDVDDVLAVAQRVVDGVAEPIVADGHVVVIGASVGAAVAGALSDAEELLHEADTAAYRAKALGRGRVELYDGVLRDADTARAAAEAELRERWPVTGLALDLHPVLTAAPGAPTTSASLRWTRGEGAQVDHAVLTAAAERTGRGRALGLWTLDEGLRQRGGSPVWLPLSPSHAASPTVLDDVAAALAAHGTAAEHLGVRTCGRSALASEAAVANLRALRRTGVRVVLKNLTAQATGLGQLSELPADVLLLRSDDLPGAAVLDLFVRGARTLGLDVVLDGPPRDDRADRLELADVVRALGVPVIGEAATTGTAVT</sequence>
<dbReference type="NCBIfam" id="TIGR00254">
    <property type="entry name" value="GGDEF"/>
    <property type="match status" value="1"/>
</dbReference>
<keyword evidence="1" id="KW-1133">Transmembrane helix</keyword>
<evidence type="ECO:0000259" key="3">
    <source>
        <dbReference type="PROSITE" id="PS50887"/>
    </source>
</evidence>
<dbReference type="AlphaFoldDB" id="A0A5C8ZE56"/>
<feature type="transmembrane region" description="Helical" evidence="1">
    <location>
        <begin position="163"/>
        <end position="186"/>
    </location>
</feature>
<evidence type="ECO:0000313" key="5">
    <source>
        <dbReference type="Proteomes" id="UP000321234"/>
    </source>
</evidence>
<keyword evidence="1" id="KW-0472">Membrane</keyword>
<feature type="transmembrane region" description="Helical" evidence="1">
    <location>
        <begin position="133"/>
        <end position="151"/>
    </location>
</feature>
<dbReference type="InterPro" id="IPR043128">
    <property type="entry name" value="Rev_trsase/Diguanyl_cyclase"/>
</dbReference>
<dbReference type="Pfam" id="PF00563">
    <property type="entry name" value="EAL"/>
    <property type="match status" value="1"/>
</dbReference>
<dbReference type="Proteomes" id="UP000321234">
    <property type="component" value="Unassembled WGS sequence"/>
</dbReference>
<dbReference type="CDD" id="cd01949">
    <property type="entry name" value="GGDEF"/>
    <property type="match status" value="1"/>
</dbReference>
<dbReference type="SUPFAM" id="SSF55073">
    <property type="entry name" value="Nucleotide cyclase"/>
    <property type="match status" value="1"/>
</dbReference>
<feature type="domain" description="EAL" evidence="2">
    <location>
        <begin position="506"/>
        <end position="738"/>
    </location>
</feature>
<dbReference type="Gene3D" id="3.20.20.450">
    <property type="entry name" value="EAL domain"/>
    <property type="match status" value="1"/>
</dbReference>
<organism evidence="4 5">
    <name type="scientific">Quadrisphaera setariae</name>
    <dbReference type="NCBI Taxonomy" id="2593304"/>
    <lineage>
        <taxon>Bacteria</taxon>
        <taxon>Bacillati</taxon>
        <taxon>Actinomycetota</taxon>
        <taxon>Actinomycetes</taxon>
        <taxon>Kineosporiales</taxon>
        <taxon>Kineosporiaceae</taxon>
        <taxon>Quadrisphaera</taxon>
    </lineage>
</organism>
<dbReference type="Gene3D" id="3.30.70.270">
    <property type="match status" value="1"/>
</dbReference>
<feature type="transmembrane region" description="Helical" evidence="1">
    <location>
        <begin position="41"/>
        <end position="59"/>
    </location>
</feature>
<gene>
    <name evidence="4" type="ORF">FMM08_14945</name>
</gene>
<protein>
    <submittedName>
        <fullName evidence="4">Diguanylate cyclase</fullName>
    </submittedName>
</protein>
<feature type="transmembrane region" description="Helical" evidence="1">
    <location>
        <begin position="16"/>
        <end position="35"/>
    </location>
</feature>
<dbReference type="EMBL" id="VKAC01000008">
    <property type="protein sequence ID" value="TXR55579.1"/>
    <property type="molecule type" value="Genomic_DNA"/>
</dbReference>
<dbReference type="InterPro" id="IPR035919">
    <property type="entry name" value="EAL_sf"/>
</dbReference>
<dbReference type="InterPro" id="IPR052155">
    <property type="entry name" value="Biofilm_reg_signaling"/>
</dbReference>
<accession>A0A5C8ZE56</accession>
<dbReference type="PROSITE" id="PS50887">
    <property type="entry name" value="GGDEF"/>
    <property type="match status" value="1"/>
</dbReference>
<dbReference type="RefSeq" id="WP_147927155.1">
    <property type="nucleotide sequence ID" value="NZ_VKAC01000008.1"/>
</dbReference>
<reference evidence="4 5" key="1">
    <citation type="submission" date="2019-07" db="EMBL/GenBank/DDBJ databases">
        <title>Quadrisphaera sp. strain DD2A genome sequencing and assembly.</title>
        <authorList>
            <person name="Kim I."/>
        </authorList>
    </citation>
    <scope>NUCLEOTIDE SEQUENCE [LARGE SCALE GENOMIC DNA]</scope>
    <source>
        <strain evidence="4 5">DD2A</strain>
    </source>
</reference>
<evidence type="ECO:0000256" key="1">
    <source>
        <dbReference type="SAM" id="Phobius"/>
    </source>
</evidence>
<feature type="domain" description="GGDEF" evidence="3">
    <location>
        <begin position="365"/>
        <end position="497"/>
    </location>
</feature>
<feature type="transmembrane region" description="Helical" evidence="1">
    <location>
        <begin position="71"/>
        <end position="92"/>
    </location>
</feature>
<dbReference type="InterPro" id="IPR000160">
    <property type="entry name" value="GGDEF_dom"/>
</dbReference>
<dbReference type="PANTHER" id="PTHR44757">
    <property type="entry name" value="DIGUANYLATE CYCLASE DGCP"/>
    <property type="match status" value="1"/>
</dbReference>
<dbReference type="PANTHER" id="PTHR44757:SF2">
    <property type="entry name" value="BIOFILM ARCHITECTURE MAINTENANCE PROTEIN MBAA"/>
    <property type="match status" value="1"/>
</dbReference>
<dbReference type="SMART" id="SM00052">
    <property type="entry name" value="EAL"/>
    <property type="match status" value="1"/>
</dbReference>
<dbReference type="InterPro" id="IPR029787">
    <property type="entry name" value="Nucleotide_cyclase"/>
</dbReference>
<keyword evidence="5" id="KW-1185">Reference proteome</keyword>
<comment type="caution">
    <text evidence="4">The sequence shown here is derived from an EMBL/GenBank/DDBJ whole genome shotgun (WGS) entry which is preliminary data.</text>
</comment>
<proteinExistence type="predicted"/>
<dbReference type="SUPFAM" id="SSF141868">
    <property type="entry name" value="EAL domain-like"/>
    <property type="match status" value="1"/>
</dbReference>
<dbReference type="OrthoDB" id="23692at2"/>
<feature type="transmembrane region" description="Helical" evidence="1">
    <location>
        <begin position="198"/>
        <end position="217"/>
    </location>
</feature>
<evidence type="ECO:0000313" key="4">
    <source>
        <dbReference type="EMBL" id="TXR55579.1"/>
    </source>
</evidence>